<accession>A0A5N0T627</accession>
<dbReference type="InterPro" id="IPR036412">
    <property type="entry name" value="HAD-like_sf"/>
</dbReference>
<keyword evidence="2" id="KW-1185">Reference proteome</keyword>
<dbReference type="RefSeq" id="WP_150864809.1">
    <property type="nucleotide sequence ID" value="NZ_VYXP01000007.1"/>
</dbReference>
<dbReference type="SUPFAM" id="SSF56784">
    <property type="entry name" value="HAD-like"/>
    <property type="match status" value="1"/>
</dbReference>
<dbReference type="Gene3D" id="1.10.150.240">
    <property type="entry name" value="Putative phosphatase, domain 2"/>
    <property type="match status" value="1"/>
</dbReference>
<gene>
    <name evidence="1" type="ORF">F3N42_12495</name>
</gene>
<protein>
    <submittedName>
        <fullName evidence="1">HAD family phosphatase</fullName>
    </submittedName>
</protein>
<dbReference type="Gene3D" id="3.40.50.1000">
    <property type="entry name" value="HAD superfamily/HAD-like"/>
    <property type="match status" value="1"/>
</dbReference>
<dbReference type="SFLD" id="SFLDS00003">
    <property type="entry name" value="Haloacid_Dehalogenase"/>
    <property type="match status" value="1"/>
</dbReference>
<sequence>MTIGALFDWDGVVIDSSVQHEKSWERLADEAGLDLPADHFKRGFGMKNEVIIPGILGWTEDADEIRRLSLRKEALYREIVREDGIETLPGVRELLAMLRDHGVPCSVASSTHRENIETAFDVLGIREFFSAVITSEDVSQGKPDPEVFEKSAAALGCEPHHCVVFEDAHVGIDAGLGAGARVIAVATTHPIETLGDADVAVESLSEVDWAMVKALFD</sequence>
<dbReference type="Pfam" id="PF00702">
    <property type="entry name" value="Hydrolase"/>
    <property type="match status" value="1"/>
</dbReference>
<dbReference type="InterPro" id="IPR023214">
    <property type="entry name" value="HAD_sf"/>
</dbReference>
<dbReference type="EMBL" id="VYXP01000007">
    <property type="protein sequence ID" value="KAA9130505.1"/>
    <property type="molecule type" value="Genomic_DNA"/>
</dbReference>
<dbReference type="PANTHER" id="PTHR47108:SF1">
    <property type="entry name" value="5-AMINO-6-(5-PHOSPHO-D-RIBITYLAMINO)URACIL PHOSPHATASE, CHLOROPLASTIC"/>
    <property type="match status" value="1"/>
</dbReference>
<comment type="caution">
    <text evidence="1">The sequence shown here is derived from an EMBL/GenBank/DDBJ whole genome shotgun (WGS) entry which is preliminary data.</text>
</comment>
<evidence type="ECO:0000313" key="1">
    <source>
        <dbReference type="EMBL" id="KAA9130505.1"/>
    </source>
</evidence>
<dbReference type="Proteomes" id="UP000325372">
    <property type="component" value="Unassembled WGS sequence"/>
</dbReference>
<dbReference type="SFLD" id="SFLDG01135">
    <property type="entry name" value="C1.5.6:_HAD__Beta-PGM__Phospha"/>
    <property type="match status" value="1"/>
</dbReference>
<evidence type="ECO:0000313" key="2">
    <source>
        <dbReference type="Proteomes" id="UP000325372"/>
    </source>
</evidence>
<proteinExistence type="predicted"/>
<dbReference type="NCBIfam" id="TIGR01509">
    <property type="entry name" value="HAD-SF-IA-v3"/>
    <property type="match status" value="1"/>
</dbReference>
<name>A0A5N0T627_9GAMM</name>
<dbReference type="InterPro" id="IPR006439">
    <property type="entry name" value="HAD-SF_hydro_IA"/>
</dbReference>
<organism evidence="1 2">
    <name type="scientific">Marinihelvus fidelis</name>
    <dbReference type="NCBI Taxonomy" id="2613842"/>
    <lineage>
        <taxon>Bacteria</taxon>
        <taxon>Pseudomonadati</taxon>
        <taxon>Pseudomonadota</taxon>
        <taxon>Gammaproteobacteria</taxon>
        <taxon>Chromatiales</taxon>
        <taxon>Wenzhouxiangellaceae</taxon>
        <taxon>Marinihelvus</taxon>
    </lineage>
</organism>
<reference evidence="1 2" key="1">
    <citation type="submission" date="2019-09" db="EMBL/GenBank/DDBJ databases">
        <title>Wenzhouxiangella sp. Genome sequencing and assembly.</title>
        <authorList>
            <person name="Zhang R."/>
        </authorList>
    </citation>
    <scope>NUCLEOTIDE SEQUENCE [LARGE SCALE GENOMIC DNA]</scope>
    <source>
        <strain evidence="1 2">W260</strain>
    </source>
</reference>
<dbReference type="CDD" id="cd07505">
    <property type="entry name" value="HAD_BPGM-like"/>
    <property type="match status" value="1"/>
</dbReference>
<dbReference type="InterPro" id="IPR023198">
    <property type="entry name" value="PGP-like_dom2"/>
</dbReference>
<dbReference type="SFLD" id="SFLDG01129">
    <property type="entry name" value="C1.5:_HAD__Beta-PGM__Phosphata"/>
    <property type="match status" value="1"/>
</dbReference>
<dbReference type="PANTHER" id="PTHR47108">
    <property type="entry name" value="5-AMINO-6-(5-PHOSPHO-D-RIBITYLAMINO)URACIL PHOSPHATASE, CHLOROPLASTIC"/>
    <property type="match status" value="1"/>
</dbReference>
<dbReference type="AlphaFoldDB" id="A0A5N0T627"/>